<evidence type="ECO:0000256" key="1">
    <source>
        <dbReference type="SAM" id="MobiDB-lite"/>
    </source>
</evidence>
<comment type="caution">
    <text evidence="2">The sequence shown here is derived from an EMBL/GenBank/DDBJ whole genome shotgun (WGS) entry which is preliminary data.</text>
</comment>
<dbReference type="Proteomes" id="UP000799441">
    <property type="component" value="Unassembled WGS sequence"/>
</dbReference>
<feature type="region of interest" description="Disordered" evidence="1">
    <location>
        <begin position="59"/>
        <end position="85"/>
    </location>
</feature>
<gene>
    <name evidence="2" type="ORF">K431DRAFT_299105</name>
</gene>
<evidence type="ECO:0000313" key="2">
    <source>
        <dbReference type="EMBL" id="KAF2715908.1"/>
    </source>
</evidence>
<evidence type="ECO:0000313" key="3">
    <source>
        <dbReference type="Proteomes" id="UP000799441"/>
    </source>
</evidence>
<dbReference type="AlphaFoldDB" id="A0A9P4PVV8"/>
<name>A0A9P4PVV8_9PEZI</name>
<keyword evidence="3" id="KW-1185">Reference proteome</keyword>
<dbReference type="EMBL" id="MU003928">
    <property type="protein sequence ID" value="KAF2715908.1"/>
    <property type="molecule type" value="Genomic_DNA"/>
</dbReference>
<organism evidence="2 3">
    <name type="scientific">Polychaeton citri CBS 116435</name>
    <dbReference type="NCBI Taxonomy" id="1314669"/>
    <lineage>
        <taxon>Eukaryota</taxon>
        <taxon>Fungi</taxon>
        <taxon>Dikarya</taxon>
        <taxon>Ascomycota</taxon>
        <taxon>Pezizomycotina</taxon>
        <taxon>Dothideomycetes</taxon>
        <taxon>Dothideomycetidae</taxon>
        <taxon>Capnodiales</taxon>
        <taxon>Capnodiaceae</taxon>
        <taxon>Polychaeton</taxon>
    </lineage>
</organism>
<accession>A0A9P4PVV8</accession>
<proteinExistence type="predicted"/>
<protein>
    <submittedName>
        <fullName evidence="2">Uncharacterized protein</fullName>
    </submittedName>
</protein>
<sequence length="137" mass="15551">MVTGDLQALQEYWRSHPKARKFKYEPLKSAAELDVLFRDVVTTKKQAKTVDQLLREQNAQNLTDSALPALDEDPSSSNTERRLNLRRNAGDLSRFSKRSKGLVRVGESLDRIMPLSVESNEFMEVVQRAQASLGGFR</sequence>
<reference evidence="2" key="1">
    <citation type="journal article" date="2020" name="Stud. Mycol.">
        <title>101 Dothideomycetes genomes: a test case for predicting lifestyles and emergence of pathogens.</title>
        <authorList>
            <person name="Haridas S."/>
            <person name="Albert R."/>
            <person name="Binder M."/>
            <person name="Bloem J."/>
            <person name="Labutti K."/>
            <person name="Salamov A."/>
            <person name="Andreopoulos B."/>
            <person name="Baker S."/>
            <person name="Barry K."/>
            <person name="Bills G."/>
            <person name="Bluhm B."/>
            <person name="Cannon C."/>
            <person name="Castanera R."/>
            <person name="Culley D."/>
            <person name="Daum C."/>
            <person name="Ezra D."/>
            <person name="Gonzalez J."/>
            <person name="Henrissat B."/>
            <person name="Kuo A."/>
            <person name="Liang C."/>
            <person name="Lipzen A."/>
            <person name="Lutzoni F."/>
            <person name="Magnuson J."/>
            <person name="Mondo S."/>
            <person name="Nolan M."/>
            <person name="Ohm R."/>
            <person name="Pangilinan J."/>
            <person name="Park H.-J."/>
            <person name="Ramirez L."/>
            <person name="Alfaro M."/>
            <person name="Sun H."/>
            <person name="Tritt A."/>
            <person name="Yoshinaga Y."/>
            <person name="Zwiers L.-H."/>
            <person name="Turgeon B."/>
            <person name="Goodwin S."/>
            <person name="Spatafora J."/>
            <person name="Crous P."/>
            <person name="Grigoriev I."/>
        </authorList>
    </citation>
    <scope>NUCLEOTIDE SEQUENCE</scope>
    <source>
        <strain evidence="2">CBS 116435</strain>
    </source>
</reference>